<evidence type="ECO:0000313" key="1">
    <source>
        <dbReference type="EMBL" id="MCV2869164.1"/>
    </source>
</evidence>
<dbReference type="EMBL" id="JAOWKY010000002">
    <property type="protein sequence ID" value="MCV2869164.1"/>
    <property type="molecule type" value="Genomic_DNA"/>
</dbReference>
<gene>
    <name evidence="1" type="ORF">OEW28_11050</name>
</gene>
<comment type="caution">
    <text evidence="1">The sequence shown here is derived from an EMBL/GenBank/DDBJ whole genome shotgun (WGS) entry which is preliminary data.</text>
</comment>
<protein>
    <submittedName>
        <fullName evidence="1">Uncharacterized protein</fullName>
    </submittedName>
</protein>
<reference evidence="1 2" key="1">
    <citation type="submission" date="2022-10" db="EMBL/GenBank/DDBJ databases">
        <title>Defluviimonas sp. nov., isolated from ocean surface water.</title>
        <authorList>
            <person name="He W."/>
            <person name="Wang L."/>
            <person name="Zhang D.-F."/>
        </authorList>
    </citation>
    <scope>NUCLEOTIDE SEQUENCE [LARGE SCALE GENOMIC DNA]</scope>
    <source>
        <strain evidence="1 2">WL0002</strain>
    </source>
</reference>
<dbReference type="RefSeq" id="WP_263734815.1">
    <property type="nucleotide sequence ID" value="NZ_JAOWKY010000002.1"/>
</dbReference>
<organism evidence="1 2">
    <name type="scientific">Albidovulum marisflavi</name>
    <dbReference type="NCBI Taxonomy" id="2984159"/>
    <lineage>
        <taxon>Bacteria</taxon>
        <taxon>Pseudomonadati</taxon>
        <taxon>Pseudomonadota</taxon>
        <taxon>Alphaproteobacteria</taxon>
        <taxon>Rhodobacterales</taxon>
        <taxon>Paracoccaceae</taxon>
        <taxon>Albidovulum</taxon>
    </lineage>
</organism>
<name>A0ABT2ZDG6_9RHOB</name>
<evidence type="ECO:0000313" key="2">
    <source>
        <dbReference type="Proteomes" id="UP001652542"/>
    </source>
</evidence>
<proteinExistence type="predicted"/>
<dbReference type="Proteomes" id="UP001652542">
    <property type="component" value="Unassembled WGS sequence"/>
</dbReference>
<sequence>MSGPGHNGGPSLEPGVGWRRHCWRTARSALLPTLPIEVVRTRVRRAAELGLDYKTYAGVRATTGRDLVAFLFSTNALRLLRDSDRMRREEARRLSRIAGADRLLAVQPPLSPDAAREALRDQGVAIQDALHAPGLSASWSETGQRLRGFLAGCGYPADGVLVIGETVLERDWVAAARLAGFVSADAYFARTVASQTP</sequence>
<accession>A0ABT2ZDG6</accession>
<keyword evidence="2" id="KW-1185">Reference proteome</keyword>